<evidence type="ECO:0000313" key="4">
    <source>
        <dbReference type="EMBL" id="EFA85394.1"/>
    </source>
</evidence>
<feature type="region of interest" description="Disordered" evidence="2">
    <location>
        <begin position="260"/>
        <end position="281"/>
    </location>
</feature>
<organism evidence="4 5">
    <name type="scientific">Heterostelium pallidum (strain ATCC 26659 / Pp 5 / PN500)</name>
    <name type="common">Cellular slime mold</name>
    <name type="synonym">Polysphondylium pallidum</name>
    <dbReference type="NCBI Taxonomy" id="670386"/>
    <lineage>
        <taxon>Eukaryota</taxon>
        <taxon>Amoebozoa</taxon>
        <taxon>Evosea</taxon>
        <taxon>Eumycetozoa</taxon>
        <taxon>Dictyostelia</taxon>
        <taxon>Acytosteliales</taxon>
        <taxon>Acytosteliaceae</taxon>
        <taxon>Heterostelium</taxon>
    </lineage>
</organism>
<feature type="compositionally biased region" description="Low complexity" evidence="2">
    <location>
        <begin position="260"/>
        <end position="274"/>
    </location>
</feature>
<evidence type="ECO:0000256" key="1">
    <source>
        <dbReference type="PROSITE-ProRule" id="PRU00175"/>
    </source>
</evidence>
<feature type="compositionally biased region" description="Basic and acidic residues" evidence="2">
    <location>
        <begin position="1501"/>
        <end position="1512"/>
    </location>
</feature>
<keyword evidence="1" id="KW-0862">Zinc</keyword>
<feature type="region of interest" description="Disordered" evidence="2">
    <location>
        <begin position="1542"/>
        <end position="1578"/>
    </location>
</feature>
<dbReference type="Pfam" id="PF12816">
    <property type="entry name" value="TPR_Vps8"/>
    <property type="match status" value="1"/>
</dbReference>
<feature type="compositionally biased region" description="Basic and acidic residues" evidence="2">
    <location>
        <begin position="1550"/>
        <end position="1560"/>
    </location>
</feature>
<dbReference type="RefSeq" id="XP_020437503.1">
    <property type="nucleotide sequence ID" value="XM_020573386.1"/>
</dbReference>
<dbReference type="Pfam" id="PF23556">
    <property type="entry name" value="TPR_Vps41"/>
    <property type="match status" value="1"/>
</dbReference>
<dbReference type="InParanoid" id="D3AZL5"/>
<feature type="region of interest" description="Disordered" evidence="2">
    <location>
        <begin position="104"/>
        <end position="183"/>
    </location>
</feature>
<comment type="caution">
    <text evidence="4">The sequence shown here is derived from an EMBL/GenBank/DDBJ whole genome shotgun (WGS) entry which is preliminary data.</text>
</comment>
<dbReference type="GO" id="GO:0008270">
    <property type="term" value="F:zinc ion binding"/>
    <property type="evidence" value="ECO:0007669"/>
    <property type="project" value="UniProtKB-KW"/>
</dbReference>
<dbReference type="GO" id="GO:0034058">
    <property type="term" value="P:endosomal vesicle fusion"/>
    <property type="evidence" value="ECO:0007669"/>
    <property type="project" value="TreeGrafter"/>
</dbReference>
<protein>
    <submittedName>
        <fullName evidence="4">RING zinc finger-containing protein</fullName>
    </submittedName>
</protein>
<accession>D3AZL5</accession>
<feature type="compositionally biased region" description="Low complexity" evidence="2">
    <location>
        <begin position="1470"/>
        <end position="1499"/>
    </location>
</feature>
<dbReference type="Pfam" id="PF23306">
    <property type="entry name" value="VPS8_N"/>
    <property type="match status" value="2"/>
</dbReference>
<dbReference type="InterPro" id="IPR025941">
    <property type="entry name" value="Vps8_central_dom"/>
</dbReference>
<name>D3AZL5_HETP5</name>
<dbReference type="PANTHER" id="PTHR12616:SF8">
    <property type="entry name" value="VACUOLAR PROTEIN SORTING-ASSOCIATED PROTEIN 8 HOMOLOG"/>
    <property type="match status" value="1"/>
</dbReference>
<feature type="region of interest" description="Disordered" evidence="2">
    <location>
        <begin position="1"/>
        <end position="67"/>
    </location>
</feature>
<sequence>MSYNKSRSNSGSNNHKNDNNNNNNVDQQQQLPRRLSVNSNNNNNNGNSSTISNENNNVQQQQQQQQTIDMVSILSAPPPPTVRIYDPMQKHQPQQNKLFHFVNNTASSSNNGSPSPLNNSTSSLPNINNNNNNNDNNNNISNNNISSIDQNSNNSGGSQSTSSPLKSSASSSSFNRTSSEWNDKPQHIIDQELLKKILNEEDDDVDIENVNIDLNDILRDDDQDDIDDLLMMNDDDAESTADQSNSISSHSGSTLDLLQLNNNSSINNNSNSQQPVTQSSPLTLAEEREKLLSMAQAPLPMLWQSKNARKSFNGIVVEPQYYTKISEQLSSIEIRKETGFPTCFSTAKYICIGTSHGYILIFNYHQELLTWFDVVHSGSTTVAQWKSRSCVIDRSAPARKLSSSNRSIVYHCTGYQAEDSHYLCIDGGCQYSEQQDLQACLSEYQTDNDICGLEWIDSQTILILNSRDELRVFDPFALEEVESVNIKSMQLIHHSKFQNVYSFHNTFRTLKSHMYMLGMNGFFSAHILTWLERLSILVSHHQWFEALCLSLDFYEGKAKAATGLNSNTVDSKVITSDKTIEILSQLCHLVFTSSAEQIRDHSLIPKSMFHDVIDGSYPLDPAIARMNIYQQLALISIEFCIDVKRTDFLFGEVFNYYVEASMVGIFLEFLEPYILRDRLSNLNPEVMQYMMSHYQERHVLSRAEQCLLHLDIASLDFHQTVILCRKHGLYSAIIYLYNKGLDDYITPLEDMMEVFIKPNGNNSNEPTVGSSFKLVDNESKDVAYRLLLYLQYSLSGRSFPTGMIAASRVPSLKIQVLEYLFLRNLFPEDPTPYPRLYNLIKFDSTETLKILSTTFDDEFLATHDPNATLVIPPIPFNVSSSNLNHLTMFSVLLLIMIDRSQQPYDIKENEQWPFSLQQQGQLFVLLANCYKKKLFNHIDHVLMNRMIGLLAAAPLYFTTNNTNNKDDKDKDNNIFNSQERQTALLSIITTLPIEAFDYERLLVLCEGNEFYRVIQYLYSLQSNYSKMIMCQVKDPLTKSDSFNYIRELLSQPHLSDESRNIIKNTTISTLAQLIIIDSQQTAQLIMDHFAADHEKILKELSSFPKLQFTYLVGLLGGVDPKQTNSDSKSFTQRTGINISNETYELYIKLMCMFSPQAVYKYLSSHDDYPLDACLKICQQYNNFEGATYLLERTGDVPKALEMILMTLKTKIEDLLRQFSTIFANVKHIKNDKPSPQEKEVMDILNNAIALCQRNSAKLQNTENQMIWFKLLDTIVVFVRKIKLSLNHTENTNIAMQENTSILNQSIDRTTNKPKSAVYVKSTTFLNKLVHYILNNMMGYVALPLILTKIVNDHGSDEFGDFKSIISGMLDTCTFETSILNTANQLIQRDMYTTTSEYIERRSRAYSPAAARCLMCNRPLKEFNGQIHDVTPTDSVIIFQCGHSLHSTCLGKHTACPHCSSSKTKTKKVTTNKSTLNNNNNNYSSDEESASNTGQQQQQQNDPRKQMAQEKENDQKATMVYLERLNNFSKVSKRASMYNFDTSPLRNQLKGKNDNEFRDAEGYQFQSDRSTRNNRQPRR</sequence>
<dbReference type="Pfam" id="PF25066">
    <property type="entry name" value="TPR_VPS8_2"/>
    <property type="match status" value="1"/>
</dbReference>
<dbReference type="PROSITE" id="PS50089">
    <property type="entry name" value="ZF_RING_2"/>
    <property type="match status" value="1"/>
</dbReference>
<keyword evidence="5" id="KW-1185">Reference proteome</keyword>
<dbReference type="STRING" id="670386.D3AZL5"/>
<dbReference type="GO" id="GO:0030897">
    <property type="term" value="C:HOPS complex"/>
    <property type="evidence" value="ECO:0007669"/>
    <property type="project" value="TreeGrafter"/>
</dbReference>
<dbReference type="Proteomes" id="UP000001396">
    <property type="component" value="Unassembled WGS sequence"/>
</dbReference>
<feature type="compositionally biased region" description="Low complexity" evidence="2">
    <location>
        <begin position="104"/>
        <end position="179"/>
    </location>
</feature>
<reference evidence="4 5" key="1">
    <citation type="journal article" date="2011" name="Genome Res.">
        <title>Phylogeny-wide analysis of social amoeba genomes highlights ancient origins for complex intercellular communication.</title>
        <authorList>
            <person name="Heidel A.J."/>
            <person name="Lawal H.M."/>
            <person name="Felder M."/>
            <person name="Schilde C."/>
            <person name="Helps N.R."/>
            <person name="Tunggal B."/>
            <person name="Rivero F."/>
            <person name="John U."/>
            <person name="Schleicher M."/>
            <person name="Eichinger L."/>
            <person name="Platzer M."/>
            <person name="Noegel A.A."/>
            <person name="Schaap P."/>
            <person name="Gloeckner G."/>
        </authorList>
    </citation>
    <scope>NUCLEOTIDE SEQUENCE [LARGE SCALE GENOMIC DNA]</scope>
    <source>
        <strain evidence="5">ATCC 26659 / Pp 5 / PN500</strain>
    </source>
</reference>
<dbReference type="InterPro" id="IPR001841">
    <property type="entry name" value="Znf_RING"/>
</dbReference>
<keyword evidence="1" id="KW-0479">Metal-binding</keyword>
<dbReference type="EMBL" id="ADBJ01000008">
    <property type="protein sequence ID" value="EFA85394.1"/>
    <property type="molecule type" value="Genomic_DNA"/>
</dbReference>
<dbReference type="GO" id="GO:0006623">
    <property type="term" value="P:protein targeting to vacuole"/>
    <property type="evidence" value="ECO:0007669"/>
    <property type="project" value="InterPro"/>
</dbReference>
<dbReference type="SUPFAM" id="SSF57850">
    <property type="entry name" value="RING/U-box"/>
    <property type="match status" value="1"/>
</dbReference>
<dbReference type="GO" id="GO:0005770">
    <property type="term" value="C:late endosome"/>
    <property type="evidence" value="ECO:0007669"/>
    <property type="project" value="TreeGrafter"/>
</dbReference>
<dbReference type="PANTHER" id="PTHR12616">
    <property type="entry name" value="VACUOLAR PROTEIN SORTING VPS41"/>
    <property type="match status" value="1"/>
</dbReference>
<evidence type="ECO:0000313" key="5">
    <source>
        <dbReference type="Proteomes" id="UP000001396"/>
    </source>
</evidence>
<feature type="compositionally biased region" description="Low complexity" evidence="2">
    <location>
        <begin position="36"/>
        <end position="66"/>
    </location>
</feature>
<feature type="domain" description="RING-type" evidence="3">
    <location>
        <begin position="1412"/>
        <end position="1459"/>
    </location>
</feature>
<dbReference type="InterPro" id="IPR059070">
    <property type="entry name" value="TPR_VPS8_2"/>
</dbReference>
<dbReference type="FunCoup" id="D3AZL5">
    <property type="interactions" value="417"/>
</dbReference>
<evidence type="ECO:0000256" key="2">
    <source>
        <dbReference type="SAM" id="MobiDB-lite"/>
    </source>
</evidence>
<dbReference type="OMA" id="WKEWIEA"/>
<keyword evidence="1" id="KW-0863">Zinc-finger</keyword>
<feature type="region of interest" description="Disordered" evidence="2">
    <location>
        <begin position="1454"/>
        <end position="1512"/>
    </location>
</feature>
<dbReference type="GeneID" id="31357922"/>
<evidence type="ECO:0000259" key="3">
    <source>
        <dbReference type="PROSITE" id="PS50089"/>
    </source>
</evidence>
<dbReference type="InterPro" id="IPR045111">
    <property type="entry name" value="Vps41/Vps8"/>
</dbReference>
<feature type="compositionally biased region" description="Low complexity" evidence="2">
    <location>
        <begin position="8"/>
        <end position="24"/>
    </location>
</feature>
<gene>
    <name evidence="4" type="primary">vps8</name>
    <name evidence="4" type="ORF">PPL_02397</name>
</gene>
<proteinExistence type="predicted"/>